<sequence length="1263" mass="144588">MDRLPLVPENEENHDVLPTITELFQDILRTSKYPNNVAENIKKYQIDTEIGNLASSAAAVLRFNEEQKSRAEDINQIEAEMMRILALAKIEKGEILTTRCREEMLKLTRRGIFQKLSDHAIQTYNLIQKSDLYPSRIEQYLDFTFNPSLHTCESCFHVAEVVQTETRKKRRVIKENPTKDVTHPALVLIPDKIAFKNYELHKIYQRKFKLRNIGTNSLVFNYRNFPKDCPFRVQMLSDSCRIAPGMCAEFLLTFKPVHYRDYRESLQFRSAPNVNVILLVSCSRDPPRLLCYIFNPLLPSEAVEKPGPGNKYFSERRCNALNYTIDCGTCLLGSYSIVTLIMQNVGQKGCFLVTTENEWVFNELNNSKARIRELTHGCFSVFPAYFEIDKEGIGEIFVMFLPEKEGVFTEKIFIICDNNCHQEIELLGDCIPFSNIFLKVNEENCNKESDHSSTTPVTLTKDEIRSDKLFDTIYKFADVHICELEVFCVVKIPKMANPEAVEEEIQQQEVDFTELVTDEEDEVPKLYSPKLKLSKRFLNFGVIHKGVQVSKCFAVESLTEEKINWKLIEIRYTNKMTFEICSTSALSRCQGTLKKLGRKHKVAYTIEAKTSTRWVSALALFSSNSCTCKDFVLESVCLVAYEIAEIQISIRTDNLLPVLCPKELIYIGIPSIHTIYLHNSGILIGCFYFMKPRGDEASKIRLKFQPQSGIVLPGATVEVKVELEAVQNGVFEDLHVPCFVGDPERLISLRILCTVASINSRGEDWFPEDNGEWLQDEEVEIKEPETDASIQCLIANNSVSATYPTVKAKPVRVKKSAKIKFYIENLTPIHGNFLVDASNYGPEQTCINHILVKAKTRPPEFFWEKSCQDGYGITIEPERPSGDMVPYEMVEIDLWIYANTWGKYLEEVIVEINDLTPFCFNLIVDVVGSPLEFPFARNTLLDYPTIRFENISYTSNDNERSFTVTNISSVPVNLTWHIFMPDDEAAPFNAIIEINEDTVSLKLSSEYYGTGACPGCVELKPFDFVVEKQSTVTMTVFIKNCDYRPLHWDKTQLKYYLIGFIHLRDEDKFKENYFRRLCGVDIDTAMVNVLVTLELPAMEVDISSDETTIDLFVNDILLNQKRDPQIYLLFRNIDLTPIHFSISIEKPFQILEVRTVPTGITNKHSLVLHAQECLQELIVNPGALVDFEIYKTSKRDDFEVNPSHGQIAGNTGVNKQFADVVIYFTPRNCQLYIESLRIFTNIPQYFIDVTVAGVYTLGRAETL</sequence>
<name>A0A482VYC3_ASBVE</name>
<dbReference type="OrthoDB" id="2115465at2759"/>
<dbReference type="GO" id="GO:0015631">
    <property type="term" value="F:tubulin binding"/>
    <property type="evidence" value="ECO:0007669"/>
    <property type="project" value="TreeGrafter"/>
</dbReference>
<evidence type="ECO:0000313" key="1">
    <source>
        <dbReference type="EMBL" id="RZC37459.1"/>
    </source>
</evidence>
<comment type="caution">
    <text evidence="1">The sequence shown here is derived from an EMBL/GenBank/DDBJ whole genome shotgun (WGS) entry which is preliminary data.</text>
</comment>
<dbReference type="STRING" id="1661398.A0A482VYC3"/>
<evidence type="ECO:0000313" key="2">
    <source>
        <dbReference type="Proteomes" id="UP000292052"/>
    </source>
</evidence>
<dbReference type="InterPro" id="IPR033304">
    <property type="entry name" value="DLEC1"/>
</dbReference>
<dbReference type="AlphaFoldDB" id="A0A482VYC3"/>
<dbReference type="Gene3D" id="2.60.40.10">
    <property type="entry name" value="Immunoglobulins"/>
    <property type="match status" value="3"/>
</dbReference>
<dbReference type="GO" id="GO:0005929">
    <property type="term" value="C:cilium"/>
    <property type="evidence" value="ECO:0007669"/>
    <property type="project" value="TreeGrafter"/>
</dbReference>
<dbReference type="Pfam" id="PF23316">
    <property type="entry name" value="Ig_DLEC1_6th"/>
    <property type="match status" value="1"/>
</dbReference>
<accession>A0A482VYC3</accession>
<dbReference type="EMBL" id="QDEB01052464">
    <property type="protein sequence ID" value="RZC37459.1"/>
    <property type="molecule type" value="Genomic_DNA"/>
</dbReference>
<dbReference type="GO" id="GO:0005737">
    <property type="term" value="C:cytoplasm"/>
    <property type="evidence" value="ECO:0007669"/>
    <property type="project" value="TreeGrafter"/>
</dbReference>
<dbReference type="PANTHER" id="PTHR46348">
    <property type="entry name" value="DELETED IN LUNG AND ESOPHAGEAL CANCER PROTEIN 1"/>
    <property type="match status" value="1"/>
</dbReference>
<dbReference type="PANTHER" id="PTHR46348:SF1">
    <property type="entry name" value="DELETED IN LUNG AND ESOPHAGEAL CANCER PROTEIN 1"/>
    <property type="match status" value="1"/>
</dbReference>
<gene>
    <name evidence="1" type="ORF">BDFB_003375</name>
</gene>
<protein>
    <recommendedName>
        <fullName evidence="3">Deleted in lung and esophageal cancer protein 1</fullName>
    </recommendedName>
</protein>
<reference evidence="1 2" key="1">
    <citation type="submission" date="2017-03" db="EMBL/GenBank/DDBJ databases">
        <title>Genome of the blue death feigning beetle - Asbolus verrucosus.</title>
        <authorList>
            <person name="Rider S.D."/>
        </authorList>
    </citation>
    <scope>NUCLEOTIDE SEQUENCE [LARGE SCALE GENOMIC DNA]</scope>
    <source>
        <strain evidence="1">Butters</strain>
        <tissue evidence="1">Head and leg muscle</tissue>
    </source>
</reference>
<dbReference type="Proteomes" id="UP000292052">
    <property type="component" value="Unassembled WGS sequence"/>
</dbReference>
<proteinExistence type="predicted"/>
<evidence type="ECO:0008006" key="3">
    <source>
        <dbReference type="Google" id="ProtNLM"/>
    </source>
</evidence>
<organism evidence="1 2">
    <name type="scientific">Asbolus verrucosus</name>
    <name type="common">Desert ironclad beetle</name>
    <dbReference type="NCBI Taxonomy" id="1661398"/>
    <lineage>
        <taxon>Eukaryota</taxon>
        <taxon>Metazoa</taxon>
        <taxon>Ecdysozoa</taxon>
        <taxon>Arthropoda</taxon>
        <taxon>Hexapoda</taxon>
        <taxon>Insecta</taxon>
        <taxon>Pterygota</taxon>
        <taxon>Neoptera</taxon>
        <taxon>Endopterygota</taxon>
        <taxon>Coleoptera</taxon>
        <taxon>Polyphaga</taxon>
        <taxon>Cucujiformia</taxon>
        <taxon>Tenebrionidae</taxon>
        <taxon>Pimeliinae</taxon>
        <taxon>Asbolus</taxon>
    </lineage>
</organism>
<keyword evidence="2" id="KW-1185">Reference proteome</keyword>
<dbReference type="GO" id="GO:0008285">
    <property type="term" value="P:negative regulation of cell population proliferation"/>
    <property type="evidence" value="ECO:0007669"/>
    <property type="project" value="InterPro"/>
</dbReference>
<dbReference type="InterPro" id="IPR013783">
    <property type="entry name" value="Ig-like_fold"/>
</dbReference>